<name>A0A8H6XB83_9AGAR</name>
<organism evidence="2 3">
    <name type="scientific">Mycena sanguinolenta</name>
    <dbReference type="NCBI Taxonomy" id="230812"/>
    <lineage>
        <taxon>Eukaryota</taxon>
        <taxon>Fungi</taxon>
        <taxon>Dikarya</taxon>
        <taxon>Basidiomycota</taxon>
        <taxon>Agaricomycotina</taxon>
        <taxon>Agaricomycetes</taxon>
        <taxon>Agaricomycetidae</taxon>
        <taxon>Agaricales</taxon>
        <taxon>Marasmiineae</taxon>
        <taxon>Mycenaceae</taxon>
        <taxon>Mycena</taxon>
    </lineage>
</organism>
<dbReference type="PANTHER" id="PTHR36681:SF3">
    <property type="entry name" value="NUCLEAR GTPASE, GERMINAL CENTER-ASSOCIATED, TANDEM DUPLICATE 3"/>
    <property type="match status" value="1"/>
</dbReference>
<accession>A0A8H6XB83</accession>
<gene>
    <name evidence="2" type="ORF">MSAN_02229200</name>
</gene>
<sequence length="623" mass="70492">MSCTDFLKLEQFLSSTSNPDTGALWPLVQKVEVRGRFPVLSTGIVLVDLPGHGDTDETRNNSAAEYIKRADGVVLVVDIKRAQDDRDTLAFLRSMLNQFLIDGRSVEDSVVLVATGTDNPFDENEITLGQSDQEKVDSLNKDLKDLRKSIRLHKSKSKIQPRSKRQRDVEEQIREKEQEKCLVLALSRNTKARSSIQHVFHQINSGLAPPENSTPQLPVFCVGSHDFLALLTRYRSPLTFFRKDAVNVFGYGQHGKLNFSDVVQTEIVSLKNHIRDAGESRRTKWSTDLLGRADAFSESVHLYFSEGRCPGQRLVEDKQKALEVLTNLEKRNLKNLNALLTGIKKVLLGIDQSLAKAVEKAKDAAPLGLRKFDNTHWNTYKALMARNGVYFEYDLNHKLIQTIVPEIQSNWSRGLNHRIPLDIKEAIRIIKESTFEAIDNIVEIFTGRGTLFEQTISRTLRSLAIENVFSDILENSLESISDAQRDATRSFKIIVQQQMVQQYQAAAQESGPGSFDRMKLSNLEFVKQNGPHVFNPISSHTEALLHAAVKTIENNIKTELRDLRSLLRLCLIDDINLQEDHLDLKKSILKVTVENRPRFAAKKVDLEDRRATLKMGVSNSTEE</sequence>
<dbReference type="PANTHER" id="PTHR36681">
    <property type="entry name" value="NUCLEAR GTPASE, GERMINAL CENTER-ASSOCIATED, TANDEM DUPLICATE 3"/>
    <property type="match status" value="1"/>
</dbReference>
<dbReference type="AlphaFoldDB" id="A0A8H6XB83"/>
<comment type="caution">
    <text evidence="2">The sequence shown here is derived from an EMBL/GenBank/DDBJ whole genome shotgun (WGS) entry which is preliminary data.</text>
</comment>
<proteinExistence type="predicted"/>
<dbReference type="InterPro" id="IPR056024">
    <property type="entry name" value="DUF7605"/>
</dbReference>
<dbReference type="InterPro" id="IPR027417">
    <property type="entry name" value="P-loop_NTPase"/>
</dbReference>
<evidence type="ECO:0000313" key="2">
    <source>
        <dbReference type="EMBL" id="KAF7337559.1"/>
    </source>
</evidence>
<dbReference type="SUPFAM" id="SSF52540">
    <property type="entry name" value="P-loop containing nucleoside triphosphate hydrolases"/>
    <property type="match status" value="1"/>
</dbReference>
<evidence type="ECO:0000313" key="3">
    <source>
        <dbReference type="Proteomes" id="UP000623467"/>
    </source>
</evidence>
<protein>
    <submittedName>
        <fullName evidence="2">Tat pathway signal sequence</fullName>
    </submittedName>
</protein>
<dbReference type="EMBL" id="JACAZH010000033">
    <property type="protein sequence ID" value="KAF7337559.1"/>
    <property type="molecule type" value="Genomic_DNA"/>
</dbReference>
<evidence type="ECO:0000259" key="1">
    <source>
        <dbReference type="Pfam" id="PF24564"/>
    </source>
</evidence>
<reference evidence="2" key="1">
    <citation type="submission" date="2020-05" db="EMBL/GenBank/DDBJ databases">
        <title>Mycena genomes resolve the evolution of fungal bioluminescence.</title>
        <authorList>
            <person name="Tsai I.J."/>
        </authorList>
    </citation>
    <scope>NUCLEOTIDE SEQUENCE</scope>
    <source>
        <strain evidence="2">160909Yilan</strain>
    </source>
</reference>
<dbReference type="OrthoDB" id="3598281at2759"/>
<dbReference type="Proteomes" id="UP000623467">
    <property type="component" value="Unassembled WGS sequence"/>
</dbReference>
<keyword evidence="3" id="KW-1185">Reference proteome</keyword>
<dbReference type="Gene3D" id="3.40.50.300">
    <property type="entry name" value="P-loop containing nucleotide triphosphate hydrolases"/>
    <property type="match status" value="1"/>
</dbReference>
<dbReference type="Pfam" id="PF24564">
    <property type="entry name" value="DUF7605"/>
    <property type="match status" value="1"/>
</dbReference>
<feature type="domain" description="DUF7605" evidence="1">
    <location>
        <begin position="362"/>
        <end position="519"/>
    </location>
</feature>